<name>A0AAP0HVP1_9MAGN</name>
<organism evidence="2 3">
    <name type="scientific">Stephania yunnanensis</name>
    <dbReference type="NCBI Taxonomy" id="152371"/>
    <lineage>
        <taxon>Eukaryota</taxon>
        <taxon>Viridiplantae</taxon>
        <taxon>Streptophyta</taxon>
        <taxon>Embryophyta</taxon>
        <taxon>Tracheophyta</taxon>
        <taxon>Spermatophyta</taxon>
        <taxon>Magnoliopsida</taxon>
        <taxon>Ranunculales</taxon>
        <taxon>Menispermaceae</taxon>
        <taxon>Menispermoideae</taxon>
        <taxon>Cissampelideae</taxon>
        <taxon>Stephania</taxon>
    </lineage>
</organism>
<evidence type="ECO:0000313" key="3">
    <source>
        <dbReference type="Proteomes" id="UP001420932"/>
    </source>
</evidence>
<proteinExistence type="predicted"/>
<gene>
    <name evidence="2" type="ORF">Syun_025864</name>
</gene>
<reference evidence="2 3" key="1">
    <citation type="submission" date="2024-01" db="EMBL/GenBank/DDBJ databases">
        <title>Genome assemblies of Stephania.</title>
        <authorList>
            <person name="Yang L."/>
        </authorList>
    </citation>
    <scope>NUCLEOTIDE SEQUENCE [LARGE SCALE GENOMIC DNA]</scope>
    <source>
        <strain evidence="2">YNDBR</strain>
        <tissue evidence="2">Leaf</tissue>
    </source>
</reference>
<keyword evidence="1" id="KW-1133">Transmembrane helix</keyword>
<feature type="transmembrane region" description="Helical" evidence="1">
    <location>
        <begin position="210"/>
        <end position="229"/>
    </location>
</feature>
<keyword evidence="1" id="KW-0472">Membrane</keyword>
<keyword evidence="3" id="KW-1185">Reference proteome</keyword>
<dbReference type="Proteomes" id="UP001420932">
    <property type="component" value="Unassembled WGS sequence"/>
</dbReference>
<sequence>MIQKWGPIKTLTEISLSLSTLFLSQCSLLKRSTLNALCLLSLTGLCSHRHGSLRPVTTLSAHRSPLTDLCSLSALSPIPALYSLSAHRPIHHSLPSARCVAHSSHHRPMLSRMHRQISIRFLTLSPLSQLTEASQFALSHRWFLLLPFSLLSLSTVISLPSLNFLPSLRLGLLAALPSPRPKLFAIFEIFSISDHYHKTLDLSLMLSLEYILLVKICLILFVWLVSRLVSSFDFY</sequence>
<dbReference type="AlphaFoldDB" id="A0AAP0HVP1"/>
<evidence type="ECO:0000256" key="1">
    <source>
        <dbReference type="SAM" id="Phobius"/>
    </source>
</evidence>
<keyword evidence="1" id="KW-0812">Transmembrane</keyword>
<feature type="transmembrane region" description="Helical" evidence="1">
    <location>
        <begin position="142"/>
        <end position="162"/>
    </location>
</feature>
<protein>
    <submittedName>
        <fullName evidence="2">Uncharacterized protein</fullName>
    </submittedName>
</protein>
<dbReference type="EMBL" id="JBBNAF010000011">
    <property type="protein sequence ID" value="KAK9098819.1"/>
    <property type="molecule type" value="Genomic_DNA"/>
</dbReference>
<accession>A0AAP0HVP1</accession>
<comment type="caution">
    <text evidence="2">The sequence shown here is derived from an EMBL/GenBank/DDBJ whole genome shotgun (WGS) entry which is preliminary data.</text>
</comment>
<evidence type="ECO:0000313" key="2">
    <source>
        <dbReference type="EMBL" id="KAK9098819.1"/>
    </source>
</evidence>